<dbReference type="GO" id="GO:0003755">
    <property type="term" value="F:peptidyl-prolyl cis-trans isomerase activity"/>
    <property type="evidence" value="ECO:0007669"/>
    <property type="project" value="UniProtKB-UniRule"/>
</dbReference>
<dbReference type="PANTHER" id="PTHR45625">
    <property type="entry name" value="PEPTIDYL-PROLYL CIS-TRANS ISOMERASE-RELATED"/>
    <property type="match status" value="1"/>
</dbReference>
<comment type="function">
    <text evidence="4">PPIases accelerate the folding of proteins. It catalyzes the cis-trans isomerization of proline imidic peptide bonds in oligopeptides.</text>
</comment>
<evidence type="ECO:0000313" key="7">
    <source>
        <dbReference type="Proteomes" id="UP000005324"/>
    </source>
</evidence>
<gene>
    <name evidence="6" type="ORF">HMPREF0731_3045</name>
</gene>
<dbReference type="Pfam" id="PF00160">
    <property type="entry name" value="Pro_isomerase"/>
    <property type="match status" value="1"/>
</dbReference>
<evidence type="ECO:0000313" key="6">
    <source>
        <dbReference type="EMBL" id="EFH10729.1"/>
    </source>
</evidence>
<dbReference type="InterPro" id="IPR029000">
    <property type="entry name" value="Cyclophilin-like_dom_sf"/>
</dbReference>
<dbReference type="EMBL" id="ADVL01000638">
    <property type="protein sequence ID" value="EFH10729.1"/>
    <property type="molecule type" value="Genomic_DNA"/>
</dbReference>
<comment type="caution">
    <text evidence="6">The sequence shown here is derived from an EMBL/GenBank/DDBJ whole genome shotgun (WGS) entry which is preliminary data.</text>
</comment>
<dbReference type="GO" id="GO:0006457">
    <property type="term" value="P:protein folding"/>
    <property type="evidence" value="ECO:0007669"/>
    <property type="project" value="InterPro"/>
</dbReference>
<dbReference type="PROSITE" id="PS00170">
    <property type="entry name" value="CSA_PPIASE_1"/>
    <property type="match status" value="1"/>
</dbReference>
<keyword evidence="7" id="KW-1185">Reference proteome</keyword>
<dbReference type="InterPro" id="IPR020892">
    <property type="entry name" value="Cyclophilin-type_PPIase_CS"/>
</dbReference>
<evidence type="ECO:0000256" key="4">
    <source>
        <dbReference type="RuleBase" id="RU363019"/>
    </source>
</evidence>
<dbReference type="EC" id="5.2.1.8" evidence="4"/>
<evidence type="ECO:0000256" key="3">
    <source>
        <dbReference type="ARBA" id="ARBA00023235"/>
    </source>
</evidence>
<dbReference type="InterPro" id="IPR002130">
    <property type="entry name" value="Cyclophilin-type_PPIase_dom"/>
</dbReference>
<feature type="domain" description="PPIase cyclophilin-type" evidence="5">
    <location>
        <begin position="43"/>
        <end position="181"/>
    </location>
</feature>
<evidence type="ECO:0000256" key="2">
    <source>
        <dbReference type="ARBA" id="ARBA00023110"/>
    </source>
</evidence>
<evidence type="ECO:0000256" key="1">
    <source>
        <dbReference type="ARBA" id="ARBA00007365"/>
    </source>
</evidence>
<protein>
    <recommendedName>
        <fullName evidence="4">Peptidyl-prolyl cis-trans isomerase</fullName>
        <shortName evidence="4">PPIase</shortName>
        <ecNumber evidence="4">5.2.1.8</ecNumber>
    </recommendedName>
</protein>
<dbReference type="PROSITE" id="PS50072">
    <property type="entry name" value="CSA_PPIASE_2"/>
    <property type="match status" value="1"/>
</dbReference>
<dbReference type="Proteomes" id="UP000005324">
    <property type="component" value="Unassembled WGS sequence"/>
</dbReference>
<comment type="similarity">
    <text evidence="1 4">Belongs to the cyclophilin-type PPIase family.</text>
</comment>
<evidence type="ECO:0000259" key="5">
    <source>
        <dbReference type="PROSITE" id="PS50072"/>
    </source>
</evidence>
<dbReference type="Gene3D" id="2.40.100.10">
    <property type="entry name" value="Cyclophilin-like"/>
    <property type="match status" value="1"/>
</dbReference>
<dbReference type="HOGENOM" id="CLU_012062_16_6_5"/>
<name>D5RPN3_9PROT</name>
<organism evidence="6 7">
    <name type="scientific">Pseudoroseomonas cervicalis ATCC 49957</name>
    <dbReference type="NCBI Taxonomy" id="525371"/>
    <lineage>
        <taxon>Bacteria</taxon>
        <taxon>Pseudomonadati</taxon>
        <taxon>Pseudomonadota</taxon>
        <taxon>Alphaproteobacteria</taxon>
        <taxon>Acetobacterales</taxon>
        <taxon>Roseomonadaceae</taxon>
        <taxon>Roseomonas</taxon>
    </lineage>
</organism>
<accession>D5RPN3</accession>
<sequence>MFRRTLLASTIAATGIMMTEATTNEAAAQDDRENTLYFDLKDGRVVIKLRPDLAPQHVERIKTLVRQGFYDGTPFHRVIEGFMAQGGDPTGTGTGGSPMPDLPAEFSAPSKARFLRGVCGMARTANPNSANSQFFIMFAPAPSLDGQYTIWGQVMSGMEFVDKIKRGAGANGMVREPDRLVKAQIAADVAG</sequence>
<keyword evidence="2 4" id="KW-0697">Rotamase</keyword>
<dbReference type="PANTHER" id="PTHR45625:SF4">
    <property type="entry name" value="PEPTIDYLPROLYL ISOMERASE DOMAIN AND WD REPEAT-CONTAINING PROTEIN 1"/>
    <property type="match status" value="1"/>
</dbReference>
<dbReference type="InterPro" id="IPR044666">
    <property type="entry name" value="Cyclophilin_A-like"/>
</dbReference>
<comment type="catalytic activity">
    <reaction evidence="4">
        <text>[protein]-peptidylproline (omega=180) = [protein]-peptidylproline (omega=0)</text>
        <dbReference type="Rhea" id="RHEA:16237"/>
        <dbReference type="Rhea" id="RHEA-COMP:10747"/>
        <dbReference type="Rhea" id="RHEA-COMP:10748"/>
        <dbReference type="ChEBI" id="CHEBI:83833"/>
        <dbReference type="ChEBI" id="CHEBI:83834"/>
        <dbReference type="EC" id="5.2.1.8"/>
    </reaction>
</comment>
<dbReference type="SUPFAM" id="SSF50891">
    <property type="entry name" value="Cyclophilin-like"/>
    <property type="match status" value="1"/>
</dbReference>
<dbReference type="AlphaFoldDB" id="D5RPN3"/>
<dbReference type="CDD" id="cd00317">
    <property type="entry name" value="cyclophilin"/>
    <property type="match status" value="1"/>
</dbReference>
<keyword evidence="3 4" id="KW-0413">Isomerase</keyword>
<reference evidence="6 7" key="1">
    <citation type="submission" date="2010-04" db="EMBL/GenBank/DDBJ databases">
        <authorList>
            <person name="Qin X."/>
            <person name="Bachman B."/>
            <person name="Battles P."/>
            <person name="Bell A."/>
            <person name="Bess C."/>
            <person name="Bickham C."/>
            <person name="Chaboub L."/>
            <person name="Chen D."/>
            <person name="Coyle M."/>
            <person name="Deiros D.R."/>
            <person name="Dinh H."/>
            <person name="Forbes L."/>
            <person name="Fowler G."/>
            <person name="Francisco L."/>
            <person name="Fu Q."/>
            <person name="Gubbala S."/>
            <person name="Hale W."/>
            <person name="Han Y."/>
            <person name="Hemphill L."/>
            <person name="Highlander S.K."/>
            <person name="Hirani K."/>
            <person name="Hogues M."/>
            <person name="Jackson L."/>
            <person name="Jakkamsetti A."/>
            <person name="Javaid M."/>
            <person name="Jiang H."/>
            <person name="Korchina V."/>
            <person name="Kovar C."/>
            <person name="Lara F."/>
            <person name="Lee S."/>
            <person name="Mata R."/>
            <person name="Mathew T."/>
            <person name="Moen C."/>
            <person name="Morales K."/>
            <person name="Munidasa M."/>
            <person name="Nazareth L."/>
            <person name="Ngo R."/>
            <person name="Nguyen L."/>
            <person name="Okwuonu G."/>
            <person name="Ongeri F."/>
            <person name="Patil S."/>
            <person name="Petrosino J."/>
            <person name="Pham C."/>
            <person name="Pham P."/>
            <person name="Pu L.-L."/>
            <person name="Puazo M."/>
            <person name="Raj R."/>
            <person name="Reid J."/>
            <person name="Rouhana J."/>
            <person name="Saada N."/>
            <person name="Shang Y."/>
            <person name="Simmons D."/>
            <person name="Thornton R."/>
            <person name="Warren J."/>
            <person name="Weissenberger G."/>
            <person name="Zhang J."/>
            <person name="Zhang L."/>
            <person name="Zhou C."/>
            <person name="Zhu D."/>
            <person name="Muzny D."/>
            <person name="Worley K."/>
            <person name="Gibbs R."/>
        </authorList>
    </citation>
    <scope>NUCLEOTIDE SEQUENCE [LARGE SCALE GENOMIC DNA]</scope>
    <source>
        <strain evidence="6 7">ATCC 49957</strain>
    </source>
</reference>
<proteinExistence type="inferred from homology"/>
<dbReference type="PRINTS" id="PR00153">
    <property type="entry name" value="CSAPPISMRASE"/>
</dbReference>